<keyword evidence="3" id="KW-1185">Reference proteome</keyword>
<keyword evidence="1" id="KW-0472">Membrane</keyword>
<organism evidence="2 3">
    <name type="scientific">Gloeobacter morelensis MG652769</name>
    <dbReference type="NCBI Taxonomy" id="2781736"/>
    <lineage>
        <taxon>Bacteria</taxon>
        <taxon>Bacillati</taxon>
        <taxon>Cyanobacteriota</taxon>
        <taxon>Cyanophyceae</taxon>
        <taxon>Gloeobacterales</taxon>
        <taxon>Gloeobacteraceae</taxon>
        <taxon>Gloeobacter</taxon>
        <taxon>Gloeobacter morelensis</taxon>
    </lineage>
</organism>
<accession>A0ABY3PMD3</accession>
<evidence type="ECO:0000256" key="1">
    <source>
        <dbReference type="SAM" id="Phobius"/>
    </source>
</evidence>
<dbReference type="GO" id="GO:0008233">
    <property type="term" value="F:peptidase activity"/>
    <property type="evidence" value="ECO:0007669"/>
    <property type="project" value="UniProtKB-KW"/>
</dbReference>
<dbReference type="RefSeq" id="WP_230841800.1">
    <property type="nucleotide sequence ID" value="NZ_CP063845.1"/>
</dbReference>
<gene>
    <name evidence="2" type="ORF">ISF26_00350</name>
</gene>
<evidence type="ECO:0000313" key="2">
    <source>
        <dbReference type="EMBL" id="UFP94743.1"/>
    </source>
</evidence>
<evidence type="ECO:0000313" key="3">
    <source>
        <dbReference type="Proteomes" id="UP001054846"/>
    </source>
</evidence>
<dbReference type="PANTHER" id="PTHR33471">
    <property type="entry name" value="ATP-DEPENDENT ZINC METALLOPROTEASE-RELATED"/>
    <property type="match status" value="1"/>
</dbReference>
<dbReference type="InterPro" id="IPR037219">
    <property type="entry name" value="Peptidase_M41-like"/>
</dbReference>
<keyword evidence="1" id="KW-0812">Transmembrane</keyword>
<protein>
    <submittedName>
        <fullName evidence="2">ATP-dependent Zn protease</fullName>
    </submittedName>
</protein>
<dbReference type="EMBL" id="CP063845">
    <property type="protein sequence ID" value="UFP94743.1"/>
    <property type="molecule type" value="Genomic_DNA"/>
</dbReference>
<keyword evidence="2" id="KW-0378">Hydrolase</keyword>
<reference evidence="2 3" key="1">
    <citation type="journal article" date="2021" name="Genome Biol. Evol.">
        <title>Complete Genome Sequencing of a Novel Gloeobacter Species from a Waterfall Cave in Mexico.</title>
        <authorList>
            <person name="Saw J.H."/>
            <person name="Cardona T."/>
            <person name="Montejano G."/>
        </authorList>
    </citation>
    <scope>NUCLEOTIDE SEQUENCE [LARGE SCALE GENOMIC DNA]</scope>
    <source>
        <strain evidence="2">MG652769</strain>
    </source>
</reference>
<dbReference type="SUPFAM" id="SSF140990">
    <property type="entry name" value="FtsH protease domain-like"/>
    <property type="match status" value="1"/>
</dbReference>
<keyword evidence="2" id="KW-0645">Protease</keyword>
<dbReference type="Gene3D" id="1.20.58.760">
    <property type="entry name" value="Peptidase M41"/>
    <property type="match status" value="1"/>
</dbReference>
<dbReference type="GO" id="GO:0006508">
    <property type="term" value="P:proteolysis"/>
    <property type="evidence" value="ECO:0007669"/>
    <property type="project" value="UniProtKB-KW"/>
</dbReference>
<feature type="transmembrane region" description="Helical" evidence="1">
    <location>
        <begin position="36"/>
        <end position="62"/>
    </location>
</feature>
<name>A0ABY3PMD3_9CYAN</name>
<dbReference type="Proteomes" id="UP001054846">
    <property type="component" value="Chromosome"/>
</dbReference>
<sequence length="229" mass="24330">MGDRTGLLAVLALLVTLLAGLGPALGLSPAIAAFLVAVGLGSFFIDQFFLQGRLSMLLIGLMQERRPGWRQRVARHEAGHLLVAHRLGLPVEGYTLGAWESFRRGQGGGGGVALGSPPARLDIEGIEFYCATWLAGALAERMYYSEAVGAVEDQQKVGLLLAAAQRTGAVAARTLRNRAERRAAAILDAERQTHNALAERMLAGQSLERCLQLLNSTKDAASSDSAIQA</sequence>
<proteinExistence type="predicted"/>
<dbReference type="PANTHER" id="PTHR33471:SF7">
    <property type="entry name" value="ATP-DEPENDENT ZINC METALLOPROTEASE-RELATED"/>
    <property type="match status" value="1"/>
</dbReference>
<keyword evidence="1" id="KW-1133">Transmembrane helix</keyword>